<dbReference type="AlphaFoldDB" id="A0A1G7TJG1"/>
<dbReference type="Proteomes" id="UP000199495">
    <property type="component" value="Unassembled WGS sequence"/>
</dbReference>
<reference evidence="1 2" key="1">
    <citation type="submission" date="2016-10" db="EMBL/GenBank/DDBJ databases">
        <authorList>
            <person name="de Groot N.N."/>
        </authorList>
    </citation>
    <scope>NUCLEOTIDE SEQUENCE [LARGE SCALE GENOMIC DNA]</scope>
    <source>
        <strain evidence="1 2">CGMCC 1.10267</strain>
    </source>
</reference>
<proteinExistence type="predicted"/>
<sequence length="97" mass="11403">MTKRNRNDLMYLVHDGCSIFDGEIISWEKVIETADTWAEDDMRVHEVMVSFDHLGKRRISFENCKDCTDEAINAAWCEVNRVPYDTPRMQRELGTVF</sequence>
<dbReference type="EMBL" id="FNCS01000002">
    <property type="protein sequence ID" value="SDG35341.1"/>
    <property type="molecule type" value="Genomic_DNA"/>
</dbReference>
<gene>
    <name evidence="1" type="ORF">SAMN04487974_102162</name>
</gene>
<protein>
    <submittedName>
        <fullName evidence="1">Uncharacterized protein</fullName>
    </submittedName>
</protein>
<dbReference type="STRING" id="440168.SAMN04487974_102162"/>
<keyword evidence="2" id="KW-1185">Reference proteome</keyword>
<evidence type="ECO:0000313" key="2">
    <source>
        <dbReference type="Proteomes" id="UP000199495"/>
    </source>
</evidence>
<name>A0A1G7TJG1_9HYPH</name>
<evidence type="ECO:0000313" key="1">
    <source>
        <dbReference type="EMBL" id="SDG35341.1"/>
    </source>
</evidence>
<dbReference type="RefSeq" id="WP_090592719.1">
    <property type="nucleotide sequence ID" value="NZ_FNCS01000002.1"/>
</dbReference>
<accession>A0A1G7TJG1</accession>
<organism evidence="1 2">
    <name type="scientific">Pelagibacterium luteolum</name>
    <dbReference type="NCBI Taxonomy" id="440168"/>
    <lineage>
        <taxon>Bacteria</taxon>
        <taxon>Pseudomonadati</taxon>
        <taxon>Pseudomonadota</taxon>
        <taxon>Alphaproteobacteria</taxon>
        <taxon>Hyphomicrobiales</taxon>
        <taxon>Devosiaceae</taxon>
        <taxon>Pelagibacterium</taxon>
    </lineage>
</organism>